<protein>
    <submittedName>
        <fullName evidence="1">Uncharacterized protein</fullName>
    </submittedName>
</protein>
<proteinExistence type="predicted"/>
<evidence type="ECO:0000313" key="1">
    <source>
        <dbReference type="EMBL" id="PYH87737.1"/>
    </source>
</evidence>
<keyword evidence="2" id="KW-1185">Reference proteome</keyword>
<organism evidence="1 2">
    <name type="scientific">Aspergillus ellipticus CBS 707.79</name>
    <dbReference type="NCBI Taxonomy" id="1448320"/>
    <lineage>
        <taxon>Eukaryota</taxon>
        <taxon>Fungi</taxon>
        <taxon>Dikarya</taxon>
        <taxon>Ascomycota</taxon>
        <taxon>Pezizomycotina</taxon>
        <taxon>Eurotiomycetes</taxon>
        <taxon>Eurotiomycetidae</taxon>
        <taxon>Eurotiales</taxon>
        <taxon>Aspergillaceae</taxon>
        <taxon>Aspergillus</taxon>
        <taxon>Aspergillus subgen. Circumdati</taxon>
    </lineage>
</organism>
<evidence type="ECO:0000313" key="2">
    <source>
        <dbReference type="Proteomes" id="UP000247810"/>
    </source>
</evidence>
<reference evidence="1 2" key="1">
    <citation type="submission" date="2018-02" db="EMBL/GenBank/DDBJ databases">
        <title>The genomes of Aspergillus section Nigri reveals drivers in fungal speciation.</title>
        <authorList>
            <consortium name="DOE Joint Genome Institute"/>
            <person name="Vesth T.C."/>
            <person name="Nybo J."/>
            <person name="Theobald S."/>
            <person name="Brandl J."/>
            <person name="Frisvad J.C."/>
            <person name="Nielsen K.F."/>
            <person name="Lyhne E.K."/>
            <person name="Kogle M.E."/>
            <person name="Kuo A."/>
            <person name="Riley R."/>
            <person name="Clum A."/>
            <person name="Nolan M."/>
            <person name="Lipzen A."/>
            <person name="Salamov A."/>
            <person name="Henrissat B."/>
            <person name="Wiebenga A."/>
            <person name="De vries R.P."/>
            <person name="Grigoriev I.V."/>
            <person name="Mortensen U.H."/>
            <person name="Andersen M.R."/>
            <person name="Baker S.E."/>
        </authorList>
    </citation>
    <scope>NUCLEOTIDE SEQUENCE [LARGE SCALE GENOMIC DNA]</scope>
    <source>
        <strain evidence="1 2">CBS 707.79</strain>
    </source>
</reference>
<accession>A0A319CZF1</accession>
<dbReference type="VEuPathDB" id="FungiDB:BO71DRAFT_436432"/>
<gene>
    <name evidence="1" type="ORF">BO71DRAFT_436432</name>
</gene>
<dbReference type="EMBL" id="KZ826181">
    <property type="protein sequence ID" value="PYH87737.1"/>
    <property type="molecule type" value="Genomic_DNA"/>
</dbReference>
<name>A0A319CZF1_9EURO</name>
<sequence>MRTALPGILPSGSRMVSDVINAVDFQKYVMSKVAALAGAGKISSGDSLVLQRLNQVRANVYAETKNAATYVPGMANLPAITREFDKSYFDTAATLALECVEARMDAVALKYDSTLGTSGNAQVVRATLGLLYNNPGNIKVPKLDTPIL</sequence>
<dbReference type="OrthoDB" id="73875at2759"/>
<dbReference type="Proteomes" id="UP000247810">
    <property type="component" value="Unassembled WGS sequence"/>
</dbReference>
<dbReference type="AlphaFoldDB" id="A0A319CZF1"/>